<feature type="region of interest" description="Disordered" evidence="6">
    <location>
        <begin position="219"/>
        <end position="245"/>
    </location>
</feature>
<evidence type="ECO:0000313" key="7">
    <source>
        <dbReference type="EMBL" id="CAI4218677.1"/>
    </source>
</evidence>
<evidence type="ECO:0000256" key="3">
    <source>
        <dbReference type="ARBA" id="ARBA00022737"/>
    </source>
</evidence>
<dbReference type="InterPro" id="IPR003822">
    <property type="entry name" value="PAH"/>
</dbReference>
<dbReference type="FunFam" id="1.20.1160.11:FF:000003">
    <property type="entry name" value="Paired amphipathic helix SIN3-like protein"/>
    <property type="match status" value="1"/>
</dbReference>
<dbReference type="SUPFAM" id="SSF47762">
    <property type="entry name" value="PAH2 domain"/>
    <property type="match status" value="1"/>
</dbReference>
<comment type="caution">
    <text evidence="7">The sequence shown here is derived from an EMBL/GenBank/DDBJ whole genome shotgun (WGS) entry which is preliminary data.</text>
</comment>
<feature type="compositionally biased region" description="Low complexity" evidence="6">
    <location>
        <begin position="80"/>
        <end position="89"/>
    </location>
</feature>
<sequence>MGTTVQSIAGRATQSDGHQTAAGRTPFFNHRPGNWPQQASHAPEGPEPSFGGPTPNGPTGYAHGQTQAAPFDPNAPSQLRQSQPPNSSAPAPPGPPGPRNVHTPTPSAAAGAAAVGAAQLANQEKRGPVEFNHAISYVNKIKNRFQDKPEIYKQFLEILQTYQRESKAIADVYSQVTALFHTAPDLLEDFKQFLPESAGQKTTPGRAGEEAAAIAGAMHTPQPALGGPKMPPLGSFAPTERKQRD</sequence>
<evidence type="ECO:0000256" key="4">
    <source>
        <dbReference type="ARBA" id="ARBA00023242"/>
    </source>
</evidence>
<dbReference type="Pfam" id="PF02671">
    <property type="entry name" value="PAH"/>
    <property type="match status" value="1"/>
</dbReference>
<keyword evidence="3" id="KW-0677">Repeat</keyword>
<dbReference type="PANTHER" id="PTHR12346:SF0">
    <property type="entry name" value="SIN3A, ISOFORM G"/>
    <property type="match status" value="1"/>
</dbReference>
<evidence type="ECO:0008006" key="9">
    <source>
        <dbReference type="Google" id="ProtNLM"/>
    </source>
</evidence>
<dbReference type="PROSITE" id="PS51477">
    <property type="entry name" value="PAH"/>
    <property type="match status" value="1"/>
</dbReference>
<dbReference type="GO" id="GO:0003714">
    <property type="term" value="F:transcription corepressor activity"/>
    <property type="evidence" value="ECO:0007669"/>
    <property type="project" value="InterPro"/>
</dbReference>
<organism evidence="7 8">
    <name type="scientific">Parascedosporium putredinis</name>
    <dbReference type="NCBI Taxonomy" id="1442378"/>
    <lineage>
        <taxon>Eukaryota</taxon>
        <taxon>Fungi</taxon>
        <taxon>Dikarya</taxon>
        <taxon>Ascomycota</taxon>
        <taxon>Pezizomycotina</taxon>
        <taxon>Sordariomycetes</taxon>
        <taxon>Hypocreomycetidae</taxon>
        <taxon>Microascales</taxon>
        <taxon>Microascaceae</taxon>
        <taxon>Parascedosporium</taxon>
    </lineage>
</organism>
<evidence type="ECO:0000256" key="1">
    <source>
        <dbReference type="ARBA" id="ARBA00004123"/>
    </source>
</evidence>
<name>A0A9P1H8J5_9PEZI</name>
<feature type="compositionally biased region" description="Polar residues" evidence="6">
    <location>
        <begin position="1"/>
        <end position="18"/>
    </location>
</feature>
<feature type="region of interest" description="Disordered" evidence="6">
    <location>
        <begin position="1"/>
        <end position="117"/>
    </location>
</feature>
<dbReference type="InterPro" id="IPR036600">
    <property type="entry name" value="PAH_sf"/>
</dbReference>
<dbReference type="GO" id="GO:0000122">
    <property type="term" value="P:negative regulation of transcription by RNA polymerase II"/>
    <property type="evidence" value="ECO:0007669"/>
    <property type="project" value="TreeGrafter"/>
</dbReference>
<keyword evidence="4 5" id="KW-0539">Nucleus</keyword>
<protein>
    <recommendedName>
        <fullName evidence="9">PAH2 domain-containing protein</fullName>
    </recommendedName>
</protein>
<feature type="compositionally biased region" description="Low complexity" evidence="6">
    <location>
        <begin position="108"/>
        <end position="117"/>
    </location>
</feature>
<dbReference type="Proteomes" id="UP000838763">
    <property type="component" value="Unassembled WGS sequence"/>
</dbReference>
<gene>
    <name evidence="7" type="ORF">PPNO1_LOCUS8253</name>
</gene>
<evidence type="ECO:0000256" key="6">
    <source>
        <dbReference type="SAM" id="MobiDB-lite"/>
    </source>
</evidence>
<dbReference type="InterPro" id="IPR039774">
    <property type="entry name" value="Sin3-like"/>
</dbReference>
<comment type="subcellular location">
    <subcellularLocation>
        <location evidence="1 5">Nucleus</location>
    </subcellularLocation>
</comment>
<evidence type="ECO:0000256" key="2">
    <source>
        <dbReference type="ARBA" id="ARBA00022491"/>
    </source>
</evidence>
<evidence type="ECO:0000313" key="8">
    <source>
        <dbReference type="Proteomes" id="UP000838763"/>
    </source>
</evidence>
<keyword evidence="8" id="KW-1185">Reference proteome</keyword>
<dbReference type="PANTHER" id="PTHR12346">
    <property type="entry name" value="SIN3B-RELATED"/>
    <property type="match status" value="1"/>
</dbReference>
<evidence type="ECO:0000256" key="5">
    <source>
        <dbReference type="PROSITE-ProRule" id="PRU00810"/>
    </source>
</evidence>
<keyword evidence="2" id="KW-0678">Repressor</keyword>
<proteinExistence type="predicted"/>
<dbReference type="AlphaFoldDB" id="A0A9P1H8J5"/>
<accession>A0A9P1H8J5</accession>
<reference evidence="7" key="1">
    <citation type="submission" date="2022-11" db="EMBL/GenBank/DDBJ databases">
        <authorList>
            <person name="Scott C."/>
            <person name="Bruce N."/>
        </authorList>
    </citation>
    <scope>NUCLEOTIDE SEQUENCE</scope>
</reference>
<dbReference type="GO" id="GO:0070822">
    <property type="term" value="C:Sin3-type complex"/>
    <property type="evidence" value="ECO:0007669"/>
    <property type="project" value="TreeGrafter"/>
</dbReference>
<dbReference type="OrthoDB" id="20872at2759"/>
<dbReference type="Gene3D" id="1.20.1160.11">
    <property type="entry name" value="Paired amphipathic helix"/>
    <property type="match status" value="1"/>
</dbReference>
<dbReference type="EMBL" id="CALLCH030000018">
    <property type="protein sequence ID" value="CAI4218677.1"/>
    <property type="molecule type" value="Genomic_DNA"/>
</dbReference>